<comment type="caution">
    <text evidence="2">The sequence shown here is derived from an EMBL/GenBank/DDBJ whole genome shotgun (WGS) entry which is preliminary data.</text>
</comment>
<evidence type="ECO:0000256" key="1">
    <source>
        <dbReference type="SAM" id="Phobius"/>
    </source>
</evidence>
<feature type="transmembrane region" description="Helical" evidence="1">
    <location>
        <begin position="130"/>
        <end position="152"/>
    </location>
</feature>
<organism evidence="2 3">
    <name type="scientific">Halomarina rubra</name>
    <dbReference type="NCBI Taxonomy" id="2071873"/>
    <lineage>
        <taxon>Archaea</taxon>
        <taxon>Methanobacteriati</taxon>
        <taxon>Methanobacteriota</taxon>
        <taxon>Stenosarchaea group</taxon>
        <taxon>Halobacteria</taxon>
        <taxon>Halobacteriales</taxon>
        <taxon>Natronomonadaceae</taxon>
        <taxon>Halomarina</taxon>
    </lineage>
</organism>
<protein>
    <recommendedName>
        <fullName evidence="4">HPP family protein</fullName>
    </recommendedName>
</protein>
<dbReference type="AlphaFoldDB" id="A0ABD6AVB9"/>
<reference evidence="2 3" key="1">
    <citation type="journal article" date="2019" name="Int. J. Syst. Evol. Microbiol.">
        <title>The Global Catalogue of Microorganisms (GCM) 10K type strain sequencing project: providing services to taxonomists for standard genome sequencing and annotation.</title>
        <authorList>
            <consortium name="The Broad Institute Genomics Platform"/>
            <consortium name="The Broad Institute Genome Sequencing Center for Infectious Disease"/>
            <person name="Wu L."/>
            <person name="Ma J."/>
        </authorList>
    </citation>
    <scope>NUCLEOTIDE SEQUENCE [LARGE SCALE GENOMIC DNA]</scope>
    <source>
        <strain evidence="2 3">CGMCC 1.12563</strain>
    </source>
</reference>
<dbReference type="EMBL" id="JBHUDC010000005">
    <property type="protein sequence ID" value="MFD1513711.1"/>
    <property type="molecule type" value="Genomic_DNA"/>
</dbReference>
<gene>
    <name evidence="2" type="ORF">ACFSBT_10520</name>
</gene>
<keyword evidence="1" id="KW-0812">Transmembrane</keyword>
<feature type="transmembrane region" description="Helical" evidence="1">
    <location>
        <begin position="79"/>
        <end position="104"/>
    </location>
</feature>
<keyword evidence="3" id="KW-1185">Reference proteome</keyword>
<name>A0ABD6AVB9_9EURY</name>
<keyword evidence="1" id="KW-0472">Membrane</keyword>
<proteinExistence type="predicted"/>
<feature type="transmembrane region" description="Helical" evidence="1">
    <location>
        <begin position="36"/>
        <end position="59"/>
    </location>
</feature>
<evidence type="ECO:0008006" key="4">
    <source>
        <dbReference type="Google" id="ProtNLM"/>
    </source>
</evidence>
<dbReference type="Proteomes" id="UP001597187">
    <property type="component" value="Unassembled WGS sequence"/>
</dbReference>
<evidence type="ECO:0000313" key="3">
    <source>
        <dbReference type="Proteomes" id="UP001597187"/>
    </source>
</evidence>
<feature type="transmembrane region" description="Helical" evidence="1">
    <location>
        <begin position="12"/>
        <end position="30"/>
    </location>
</feature>
<accession>A0ABD6AVB9</accession>
<sequence length="183" mass="18869">MKIYPIHLRGLGTTVPLSIIGLFGVVAGVAEDNPATLGAFGVLAIPGLFLLTGILADILHPAEYYERDEHIFGGIVRTVGLLGLVGIAGSVLVVLNAATAGALFGHPPMRSLVRGAVTVGGPLVAGGLDVLSMVPMSFALAVVALSGVVMILTKLLSGPNLSEDVGLLLRGDLDRREDPVFER</sequence>
<evidence type="ECO:0000313" key="2">
    <source>
        <dbReference type="EMBL" id="MFD1513711.1"/>
    </source>
</evidence>
<keyword evidence="1" id="KW-1133">Transmembrane helix</keyword>
<dbReference type="RefSeq" id="WP_250873682.1">
    <property type="nucleotide sequence ID" value="NZ_JALXFV010000005.1"/>
</dbReference>